<dbReference type="SMART" id="SM00179">
    <property type="entry name" value="EGF_CA"/>
    <property type="match status" value="1"/>
</dbReference>
<evidence type="ECO:0000313" key="7">
    <source>
        <dbReference type="Proteomes" id="UP000735302"/>
    </source>
</evidence>
<evidence type="ECO:0000256" key="4">
    <source>
        <dbReference type="SAM" id="SignalP"/>
    </source>
</evidence>
<dbReference type="GO" id="GO:0005509">
    <property type="term" value="F:calcium ion binding"/>
    <property type="evidence" value="ECO:0007669"/>
    <property type="project" value="InterPro"/>
</dbReference>
<evidence type="ECO:0000256" key="1">
    <source>
        <dbReference type="ARBA" id="ARBA00022536"/>
    </source>
</evidence>
<dbReference type="Gene3D" id="2.10.25.10">
    <property type="entry name" value="Laminin"/>
    <property type="match status" value="1"/>
</dbReference>
<dbReference type="InterPro" id="IPR000742">
    <property type="entry name" value="EGF"/>
</dbReference>
<organism evidence="6 7">
    <name type="scientific">Plakobranchus ocellatus</name>
    <dbReference type="NCBI Taxonomy" id="259542"/>
    <lineage>
        <taxon>Eukaryota</taxon>
        <taxon>Metazoa</taxon>
        <taxon>Spiralia</taxon>
        <taxon>Lophotrochozoa</taxon>
        <taxon>Mollusca</taxon>
        <taxon>Gastropoda</taxon>
        <taxon>Heterobranchia</taxon>
        <taxon>Euthyneura</taxon>
        <taxon>Panpulmonata</taxon>
        <taxon>Sacoglossa</taxon>
        <taxon>Placobranchoidea</taxon>
        <taxon>Plakobranchidae</taxon>
        <taxon>Plakobranchus</taxon>
    </lineage>
</organism>
<dbReference type="SUPFAM" id="SSF57196">
    <property type="entry name" value="EGF/Laminin"/>
    <property type="match status" value="1"/>
</dbReference>
<dbReference type="InterPro" id="IPR018097">
    <property type="entry name" value="EGF_Ca-bd_CS"/>
</dbReference>
<evidence type="ECO:0000259" key="5">
    <source>
        <dbReference type="PROSITE" id="PS50026"/>
    </source>
</evidence>
<dbReference type="Proteomes" id="UP000735302">
    <property type="component" value="Unassembled WGS sequence"/>
</dbReference>
<evidence type="ECO:0000313" key="6">
    <source>
        <dbReference type="EMBL" id="GFO26970.1"/>
    </source>
</evidence>
<dbReference type="InterPro" id="IPR049883">
    <property type="entry name" value="NOTCH1_EGF-like"/>
</dbReference>
<comment type="caution">
    <text evidence="6">The sequence shown here is derived from an EMBL/GenBank/DDBJ whole genome shotgun (WGS) entry which is preliminary data.</text>
</comment>
<keyword evidence="2" id="KW-1015">Disulfide bond</keyword>
<name>A0AAV4C6C7_9GAST</name>
<feature type="signal peptide" evidence="4">
    <location>
        <begin position="1"/>
        <end position="22"/>
    </location>
</feature>
<accession>A0AAV4C6C7</accession>
<dbReference type="InterPro" id="IPR000152">
    <property type="entry name" value="EGF-type_Asp/Asn_hydroxyl_site"/>
</dbReference>
<gene>
    <name evidence="6" type="ORF">PoB_005347500</name>
</gene>
<dbReference type="PROSITE" id="PS01186">
    <property type="entry name" value="EGF_2"/>
    <property type="match status" value="1"/>
</dbReference>
<feature type="chain" id="PRO_5043774942" evidence="4">
    <location>
        <begin position="23"/>
        <end position="264"/>
    </location>
</feature>
<dbReference type="PROSITE" id="PS00010">
    <property type="entry name" value="ASX_HYDROXYL"/>
    <property type="match status" value="1"/>
</dbReference>
<keyword evidence="1 3" id="KW-0245">EGF-like domain</keyword>
<evidence type="ECO:0000256" key="3">
    <source>
        <dbReference type="PROSITE-ProRule" id="PRU00076"/>
    </source>
</evidence>
<evidence type="ECO:0000256" key="2">
    <source>
        <dbReference type="ARBA" id="ARBA00023157"/>
    </source>
</evidence>
<proteinExistence type="predicted"/>
<dbReference type="PROSITE" id="PS50026">
    <property type="entry name" value="EGF_3"/>
    <property type="match status" value="1"/>
</dbReference>
<dbReference type="PROSITE" id="PS01187">
    <property type="entry name" value="EGF_CA"/>
    <property type="match status" value="1"/>
</dbReference>
<protein>
    <submittedName>
        <fullName evidence="6">Transposable element tcb1 transposase</fullName>
    </submittedName>
</protein>
<dbReference type="CDD" id="cd00054">
    <property type="entry name" value="EGF_CA"/>
    <property type="match status" value="1"/>
</dbReference>
<feature type="domain" description="EGF-like" evidence="5">
    <location>
        <begin position="147"/>
        <end position="188"/>
    </location>
</feature>
<dbReference type="AlphaFoldDB" id="A0AAV4C6C7"/>
<dbReference type="Pfam" id="PF07645">
    <property type="entry name" value="EGF_CA"/>
    <property type="match status" value="1"/>
</dbReference>
<keyword evidence="4" id="KW-0732">Signal</keyword>
<dbReference type="InterPro" id="IPR001881">
    <property type="entry name" value="EGF-like_Ca-bd_dom"/>
</dbReference>
<sequence>MNLNLPVSLVDAVVYLFNIVTACSNIGAEVAFLDTNAEYESLRDGVFGNTRTKSQQIYIQVKKSGSGPGTQYWWNDEEVDDDLWWAREPNRQGPHPANRFDSDCHGASDTCRPVVMDCYYSIDYRGPRPLLMDTCCKHELPVLCVQDVDECVDAAKNSCPENSNCVNTKWSYNCDCISGYEKKNQQCVGDDGGIATDHRTVLVHIPETLNGANYIATILQPHVALFMQNNTGYISQQDNAHRVRETQVYLTGKQIGVIHPWPAV</sequence>
<keyword evidence="7" id="KW-1185">Reference proteome</keyword>
<dbReference type="EMBL" id="BLXT01005873">
    <property type="protein sequence ID" value="GFO26970.1"/>
    <property type="molecule type" value="Genomic_DNA"/>
</dbReference>
<comment type="caution">
    <text evidence="3">Lacks conserved residue(s) required for the propagation of feature annotation.</text>
</comment>
<reference evidence="6 7" key="1">
    <citation type="journal article" date="2021" name="Elife">
        <title>Chloroplast acquisition without the gene transfer in kleptoplastic sea slugs, Plakobranchus ocellatus.</title>
        <authorList>
            <person name="Maeda T."/>
            <person name="Takahashi S."/>
            <person name="Yoshida T."/>
            <person name="Shimamura S."/>
            <person name="Takaki Y."/>
            <person name="Nagai Y."/>
            <person name="Toyoda A."/>
            <person name="Suzuki Y."/>
            <person name="Arimoto A."/>
            <person name="Ishii H."/>
            <person name="Satoh N."/>
            <person name="Nishiyama T."/>
            <person name="Hasebe M."/>
            <person name="Maruyama T."/>
            <person name="Minagawa J."/>
            <person name="Obokata J."/>
            <person name="Shigenobu S."/>
        </authorList>
    </citation>
    <scope>NUCLEOTIDE SEQUENCE [LARGE SCALE GENOMIC DNA]</scope>
</reference>